<feature type="domain" description="Flagellar basal body rod protein N-terminal" evidence="6">
    <location>
        <begin position="5"/>
        <end position="33"/>
    </location>
</feature>
<accession>A0ABV8CNF8</accession>
<proteinExistence type="inferred from homology"/>
<evidence type="ECO:0000259" key="6">
    <source>
        <dbReference type="Pfam" id="PF00460"/>
    </source>
</evidence>
<feature type="domain" description="Flagellar basal-body/hook protein C-terminal" evidence="7">
    <location>
        <begin position="359"/>
        <end position="400"/>
    </location>
</feature>
<evidence type="ECO:0000256" key="5">
    <source>
        <dbReference type="RuleBase" id="RU362116"/>
    </source>
</evidence>
<dbReference type="NCBIfam" id="NF005286">
    <property type="entry name" value="PRK06803.1"/>
    <property type="match status" value="1"/>
</dbReference>
<sequence length="404" mass="42111">MSFSIGLSGLRAVSEELNVISHNIANVNTAGFKAGRAEFAALYSGGQAGGVEMNNVSQNFDRNGDVVSSGRALDLAISGSGFFVLSDSKGQVAYSRAGMFQKDADNRIVASNGMALQGYGVNADGQLVPGVIGDLKVTAANVPAKASTKVDFVANLKADASKVDTTAAGYTFDPNDASSYNFSQSGKLFDSLGVEHTLTHYFVKTGDNTWRTHYYVDGKPVQSGGADQVQDLVFNADGSLQSPTGNVTLNLSPAGANPMAVELNVSGLSQYASDFNVSRNQSDGYTAGDMTGVRIEQDGSLMAVFSNGQSLLQGQIVMANFANASGLQQGDNTTWTQTFSSGQPTLGVPGTGTLGSLTSGSYEGSNVDLTGELVNLMTAQRNYQANAKSISAADKMTQVLFNSF</sequence>
<evidence type="ECO:0000313" key="11">
    <source>
        <dbReference type="Proteomes" id="UP001595692"/>
    </source>
</evidence>
<dbReference type="EMBL" id="JBHSAF010000007">
    <property type="protein sequence ID" value="MFC3913459.1"/>
    <property type="molecule type" value="Genomic_DNA"/>
</dbReference>
<dbReference type="NCBIfam" id="TIGR03506">
    <property type="entry name" value="FlgEFG_subfam"/>
    <property type="match status" value="1"/>
</dbReference>
<evidence type="ECO:0000259" key="7">
    <source>
        <dbReference type="Pfam" id="PF06429"/>
    </source>
</evidence>
<dbReference type="InterPro" id="IPR037925">
    <property type="entry name" value="FlgE/F/G-like"/>
</dbReference>
<comment type="function">
    <text evidence="5">A flexible structure which links the flagellar filament to the drive apparatus in the basal body.</text>
</comment>
<dbReference type="InterPro" id="IPR053967">
    <property type="entry name" value="LlgE_F_G-like_D1"/>
</dbReference>
<dbReference type="Pfam" id="PF06429">
    <property type="entry name" value="Flg_bbr_C"/>
    <property type="match status" value="1"/>
</dbReference>
<dbReference type="InterPro" id="IPR001444">
    <property type="entry name" value="Flag_bb_rod_N"/>
</dbReference>
<dbReference type="PANTHER" id="PTHR30435">
    <property type="entry name" value="FLAGELLAR PROTEIN"/>
    <property type="match status" value="1"/>
</dbReference>
<name>A0ABV8CNF8_9GAMM</name>
<dbReference type="InterPro" id="IPR011491">
    <property type="entry name" value="FlgE_D2"/>
</dbReference>
<evidence type="ECO:0000256" key="3">
    <source>
        <dbReference type="ARBA" id="ARBA00019015"/>
    </source>
</evidence>
<keyword evidence="11" id="KW-1185">Reference proteome</keyword>
<keyword evidence="4 5" id="KW-0975">Bacterial flagellum</keyword>
<protein>
    <recommendedName>
        <fullName evidence="3 5">Flagellar hook protein FlgE</fullName>
    </recommendedName>
</protein>
<dbReference type="InterPro" id="IPR010930">
    <property type="entry name" value="Flg_bb/hook_C_dom"/>
</dbReference>
<dbReference type="Pfam" id="PF22692">
    <property type="entry name" value="LlgE_F_G_D1"/>
    <property type="match status" value="1"/>
</dbReference>
<evidence type="ECO:0000256" key="4">
    <source>
        <dbReference type="ARBA" id="ARBA00023143"/>
    </source>
</evidence>
<comment type="subcellular location">
    <subcellularLocation>
        <location evidence="1 5">Bacterial flagellum basal body</location>
    </subcellularLocation>
</comment>
<dbReference type="Gene3D" id="2.60.98.20">
    <property type="entry name" value="Flagellar hook protein FlgE"/>
    <property type="match status" value="1"/>
</dbReference>
<dbReference type="Pfam" id="PF00460">
    <property type="entry name" value="Flg_bb_rod"/>
    <property type="match status" value="1"/>
</dbReference>
<dbReference type="PANTHER" id="PTHR30435:SF1">
    <property type="entry name" value="FLAGELLAR HOOK PROTEIN FLGE"/>
    <property type="match status" value="1"/>
</dbReference>
<dbReference type="InterPro" id="IPR020013">
    <property type="entry name" value="Flagellar_FlgE/F/G"/>
</dbReference>
<evidence type="ECO:0000259" key="9">
    <source>
        <dbReference type="Pfam" id="PF22692"/>
    </source>
</evidence>
<feature type="domain" description="Flagellar hook protein FlgE D2" evidence="8">
    <location>
        <begin position="161"/>
        <end position="285"/>
    </location>
</feature>
<feature type="domain" description="Flagellar hook protein FlgE/F/G-like D1" evidence="9">
    <location>
        <begin position="76"/>
        <end position="144"/>
    </location>
</feature>
<dbReference type="InterPro" id="IPR037058">
    <property type="entry name" value="Falgellar_hook_FlgE_sf"/>
</dbReference>
<dbReference type="RefSeq" id="WP_377151799.1">
    <property type="nucleotide sequence ID" value="NZ_JBHSAF010000007.1"/>
</dbReference>
<dbReference type="NCBIfam" id="NF004238">
    <property type="entry name" value="PRK05682.1-1"/>
    <property type="match status" value="1"/>
</dbReference>
<dbReference type="Pfam" id="PF07559">
    <property type="entry name" value="FlgE_D2"/>
    <property type="match status" value="1"/>
</dbReference>
<keyword evidence="10" id="KW-0969">Cilium</keyword>
<dbReference type="Proteomes" id="UP001595692">
    <property type="component" value="Unassembled WGS sequence"/>
</dbReference>
<keyword evidence="10" id="KW-0282">Flagellum</keyword>
<organism evidence="10 11">
    <name type="scientific">Pseudaeromonas sharmana</name>
    <dbReference type="NCBI Taxonomy" id="328412"/>
    <lineage>
        <taxon>Bacteria</taxon>
        <taxon>Pseudomonadati</taxon>
        <taxon>Pseudomonadota</taxon>
        <taxon>Gammaproteobacteria</taxon>
        <taxon>Aeromonadales</taxon>
        <taxon>Aeromonadaceae</taxon>
        <taxon>Pseudaeromonas</taxon>
    </lineage>
</organism>
<comment type="similarity">
    <text evidence="2 5">Belongs to the flagella basal body rod proteins family.</text>
</comment>
<evidence type="ECO:0000313" key="10">
    <source>
        <dbReference type="EMBL" id="MFC3913459.1"/>
    </source>
</evidence>
<dbReference type="SUPFAM" id="SSF117143">
    <property type="entry name" value="Flagellar hook protein flgE"/>
    <property type="match status" value="1"/>
</dbReference>
<gene>
    <name evidence="10" type="primary">flgE</name>
    <name evidence="10" type="ORF">ACFOSS_08280</name>
</gene>
<evidence type="ECO:0000256" key="2">
    <source>
        <dbReference type="ARBA" id="ARBA00009677"/>
    </source>
</evidence>
<evidence type="ECO:0000256" key="1">
    <source>
        <dbReference type="ARBA" id="ARBA00004117"/>
    </source>
</evidence>
<evidence type="ECO:0000259" key="8">
    <source>
        <dbReference type="Pfam" id="PF07559"/>
    </source>
</evidence>
<keyword evidence="10" id="KW-0966">Cell projection</keyword>
<comment type="caution">
    <text evidence="10">The sequence shown here is derived from an EMBL/GenBank/DDBJ whole genome shotgun (WGS) entry which is preliminary data.</text>
</comment>
<reference evidence="11" key="1">
    <citation type="journal article" date="2019" name="Int. J. Syst. Evol. Microbiol.">
        <title>The Global Catalogue of Microorganisms (GCM) 10K type strain sequencing project: providing services to taxonomists for standard genome sequencing and annotation.</title>
        <authorList>
            <consortium name="The Broad Institute Genomics Platform"/>
            <consortium name="The Broad Institute Genome Sequencing Center for Infectious Disease"/>
            <person name="Wu L."/>
            <person name="Ma J."/>
        </authorList>
    </citation>
    <scope>NUCLEOTIDE SEQUENCE [LARGE SCALE GENOMIC DNA]</scope>
    <source>
        <strain evidence="11">CCUG 54939</strain>
    </source>
</reference>